<gene>
    <name evidence="1" type="ORF">NTEN_LOCUS6575</name>
</gene>
<dbReference type="Proteomes" id="UP000479000">
    <property type="component" value="Unassembled WGS sequence"/>
</dbReference>
<proteinExistence type="predicted"/>
<name>A0A6H5GCF8_9HEMI</name>
<keyword evidence="2" id="KW-1185">Reference proteome</keyword>
<protein>
    <submittedName>
        <fullName evidence="1">Uncharacterized protein</fullName>
    </submittedName>
</protein>
<reference evidence="1 2" key="1">
    <citation type="submission" date="2020-02" db="EMBL/GenBank/DDBJ databases">
        <authorList>
            <person name="Ferguson B K."/>
        </authorList>
    </citation>
    <scope>NUCLEOTIDE SEQUENCE [LARGE SCALE GENOMIC DNA]</scope>
</reference>
<organism evidence="1 2">
    <name type="scientific">Nesidiocoris tenuis</name>
    <dbReference type="NCBI Taxonomy" id="355587"/>
    <lineage>
        <taxon>Eukaryota</taxon>
        <taxon>Metazoa</taxon>
        <taxon>Ecdysozoa</taxon>
        <taxon>Arthropoda</taxon>
        <taxon>Hexapoda</taxon>
        <taxon>Insecta</taxon>
        <taxon>Pterygota</taxon>
        <taxon>Neoptera</taxon>
        <taxon>Paraneoptera</taxon>
        <taxon>Hemiptera</taxon>
        <taxon>Heteroptera</taxon>
        <taxon>Panheteroptera</taxon>
        <taxon>Cimicomorpha</taxon>
        <taxon>Miridae</taxon>
        <taxon>Dicyphina</taxon>
        <taxon>Nesidiocoris</taxon>
    </lineage>
</organism>
<accession>A0A6H5GCF8</accession>
<evidence type="ECO:0000313" key="2">
    <source>
        <dbReference type="Proteomes" id="UP000479000"/>
    </source>
</evidence>
<sequence length="71" mass="7961">MCSGDGMFSLRSMSQLVFVQRTANLANNVYLVRLPRARLSSGYDYQHQILMAGDELEDAPCISKLTMGYIL</sequence>
<evidence type="ECO:0000313" key="1">
    <source>
        <dbReference type="EMBL" id="CAB0000788.1"/>
    </source>
</evidence>
<dbReference type="EMBL" id="CADCXU010009917">
    <property type="protein sequence ID" value="CAB0000788.1"/>
    <property type="molecule type" value="Genomic_DNA"/>
</dbReference>
<dbReference type="AlphaFoldDB" id="A0A6H5GCF8"/>